<evidence type="ECO:0000256" key="1">
    <source>
        <dbReference type="ARBA" id="ARBA00002494"/>
    </source>
</evidence>
<dbReference type="InterPro" id="IPR006311">
    <property type="entry name" value="TAT_signal"/>
</dbReference>
<dbReference type="PRINTS" id="PR00162">
    <property type="entry name" value="RIESKE"/>
</dbReference>
<evidence type="ECO:0000256" key="2">
    <source>
        <dbReference type="ARBA" id="ARBA00015816"/>
    </source>
</evidence>
<dbReference type="OrthoDB" id="25106at2"/>
<dbReference type="GO" id="GO:0046872">
    <property type="term" value="F:metal ion binding"/>
    <property type="evidence" value="ECO:0007669"/>
    <property type="project" value="UniProtKB-KW"/>
</dbReference>
<dbReference type="PANTHER" id="PTHR10134">
    <property type="entry name" value="CYTOCHROME B-C1 COMPLEX SUBUNIT RIESKE, MITOCHONDRIAL"/>
    <property type="match status" value="1"/>
</dbReference>
<name>A0A249LG20_9ACTN</name>
<dbReference type="CDD" id="cd03467">
    <property type="entry name" value="Rieske"/>
    <property type="match status" value="1"/>
</dbReference>
<keyword evidence="3" id="KW-0001">2Fe-2S</keyword>
<feature type="domain" description="Rieske" evidence="11">
    <location>
        <begin position="31"/>
        <end position="127"/>
    </location>
</feature>
<keyword evidence="13" id="KW-1185">Reference proteome</keyword>
<keyword evidence="10" id="KW-0732">Signal</keyword>
<evidence type="ECO:0000256" key="9">
    <source>
        <dbReference type="ARBA" id="ARBA00034078"/>
    </source>
</evidence>
<dbReference type="Pfam" id="PF00355">
    <property type="entry name" value="Rieske"/>
    <property type="match status" value="1"/>
</dbReference>
<keyword evidence="6" id="KW-0411">Iron-sulfur</keyword>
<feature type="chain" id="PRO_5012286861" description="Cytochrome bc1 complex Rieske iron-sulfur subunit" evidence="10">
    <location>
        <begin position="28"/>
        <end position="128"/>
    </location>
</feature>
<reference evidence="12 13" key="1">
    <citation type="submission" date="2016-07" db="EMBL/GenBank/DDBJ databases">
        <title>High microdiversification within the ubiquitous acI lineage of Actinobacteria.</title>
        <authorList>
            <person name="Neuenschwander S.M."/>
            <person name="Salcher M."/>
            <person name="Ghai R."/>
            <person name="Pernthaler J."/>
        </authorList>
    </citation>
    <scope>NUCLEOTIDE SEQUENCE [LARGE SCALE GENOMIC DNA]</scope>
    <source>
        <strain evidence="12">MMS-VB-114</strain>
    </source>
</reference>
<dbReference type="PROSITE" id="PS51296">
    <property type="entry name" value="RIESKE"/>
    <property type="match status" value="1"/>
</dbReference>
<evidence type="ECO:0000256" key="10">
    <source>
        <dbReference type="SAM" id="SignalP"/>
    </source>
</evidence>
<evidence type="ECO:0000313" key="13">
    <source>
        <dbReference type="Proteomes" id="UP000217221"/>
    </source>
</evidence>
<keyword evidence="7" id="KW-1015">Disulfide bond</keyword>
<dbReference type="EMBL" id="CP016782">
    <property type="protein sequence ID" value="ASY28042.1"/>
    <property type="molecule type" value="Genomic_DNA"/>
</dbReference>
<dbReference type="Gene3D" id="2.102.10.10">
    <property type="entry name" value="Rieske [2Fe-2S] iron-sulphur domain"/>
    <property type="match status" value="1"/>
</dbReference>
<keyword evidence="5" id="KW-0408">Iron</keyword>
<comment type="function">
    <text evidence="1">Iron-sulfur subunit of the cytochrome bc1 complex, an essential component of the respiratory electron transport chain required for ATP synthesis. The bc1 complex catalyzes the oxidation of menaquinol and the reduction of cytochrome c in the respiratory chain. The bc1 complex operates through a Q-cycle mechanism that couples electron transfer to generation of the proton gradient that drives ATP synthesis.</text>
</comment>
<proteinExistence type="predicted"/>
<dbReference type="GO" id="GO:0016020">
    <property type="term" value="C:membrane"/>
    <property type="evidence" value="ECO:0007669"/>
    <property type="project" value="InterPro"/>
</dbReference>
<dbReference type="KEGG" id="plim:PHILAsVB114_05340"/>
<dbReference type="InterPro" id="IPR017941">
    <property type="entry name" value="Rieske_2Fe-2S"/>
</dbReference>
<dbReference type="SUPFAM" id="SSF50022">
    <property type="entry name" value="ISP domain"/>
    <property type="match status" value="1"/>
</dbReference>
<dbReference type="GO" id="GO:0004497">
    <property type="term" value="F:monooxygenase activity"/>
    <property type="evidence" value="ECO:0007669"/>
    <property type="project" value="UniProtKB-ARBA"/>
</dbReference>
<feature type="signal peptide" evidence="10">
    <location>
        <begin position="1"/>
        <end position="27"/>
    </location>
</feature>
<dbReference type="Proteomes" id="UP000217221">
    <property type="component" value="Chromosome"/>
</dbReference>
<evidence type="ECO:0000259" key="11">
    <source>
        <dbReference type="PROSITE" id="PS51296"/>
    </source>
</evidence>
<sequence>MNRRGFLRTAAISAGAFVFGRTQSAIAAAPKKIVKLSKFPVGSAQKFVAANGAPAYLFRTKAGVFAYSAICTHQGCTVEYLKAGKKLVCPCHLGSFDPFKSGRVVSGEPERPLDKISVSIKSDWIVQP</sequence>
<dbReference type="InterPro" id="IPR036922">
    <property type="entry name" value="Rieske_2Fe-2S_sf"/>
</dbReference>
<dbReference type="GO" id="GO:0016705">
    <property type="term" value="F:oxidoreductase activity, acting on paired donors, with incorporation or reduction of molecular oxygen"/>
    <property type="evidence" value="ECO:0007669"/>
    <property type="project" value="UniProtKB-ARBA"/>
</dbReference>
<dbReference type="PROSITE" id="PS51318">
    <property type="entry name" value="TAT"/>
    <property type="match status" value="1"/>
</dbReference>
<evidence type="ECO:0000256" key="7">
    <source>
        <dbReference type="ARBA" id="ARBA00023157"/>
    </source>
</evidence>
<organism evidence="12 13">
    <name type="scientific">Candidatus Planktophila limnetica</name>
    <dbReference type="NCBI Taxonomy" id="573600"/>
    <lineage>
        <taxon>Bacteria</taxon>
        <taxon>Bacillati</taxon>
        <taxon>Actinomycetota</taxon>
        <taxon>Actinomycetes</taxon>
        <taxon>Candidatus Nanopelagicales</taxon>
        <taxon>Candidatus Nanopelagicaceae</taxon>
        <taxon>Candidatus Planktophila</taxon>
    </lineage>
</organism>
<gene>
    <name evidence="12" type="ORF">PHILAsVB114_05340</name>
</gene>
<protein>
    <recommendedName>
        <fullName evidence="2">Cytochrome bc1 complex Rieske iron-sulfur subunit</fullName>
    </recommendedName>
    <alternativeName>
        <fullName evidence="8">Cytochrome bc1 reductase complex subunit QcrA</fullName>
    </alternativeName>
</protein>
<evidence type="ECO:0000256" key="3">
    <source>
        <dbReference type="ARBA" id="ARBA00022714"/>
    </source>
</evidence>
<dbReference type="InterPro" id="IPR014349">
    <property type="entry name" value="Rieske_Fe-S_prot"/>
</dbReference>
<dbReference type="InterPro" id="IPR005805">
    <property type="entry name" value="Rieske_Fe-S_prot_C"/>
</dbReference>
<evidence type="ECO:0000256" key="5">
    <source>
        <dbReference type="ARBA" id="ARBA00023004"/>
    </source>
</evidence>
<evidence type="ECO:0000256" key="6">
    <source>
        <dbReference type="ARBA" id="ARBA00023014"/>
    </source>
</evidence>
<accession>A0A249LG20</accession>
<dbReference type="GO" id="GO:0051537">
    <property type="term" value="F:2 iron, 2 sulfur cluster binding"/>
    <property type="evidence" value="ECO:0007669"/>
    <property type="project" value="UniProtKB-KW"/>
</dbReference>
<keyword evidence="4" id="KW-0479">Metal-binding</keyword>
<evidence type="ECO:0000256" key="4">
    <source>
        <dbReference type="ARBA" id="ARBA00022723"/>
    </source>
</evidence>
<evidence type="ECO:0000313" key="12">
    <source>
        <dbReference type="EMBL" id="ASY28042.1"/>
    </source>
</evidence>
<dbReference type="RefSeq" id="WP_095698347.1">
    <property type="nucleotide sequence ID" value="NZ_CP016782.1"/>
</dbReference>
<dbReference type="AlphaFoldDB" id="A0A249LG20"/>
<comment type="cofactor">
    <cofactor evidence="9">
        <name>[2Fe-2S] cluster</name>
        <dbReference type="ChEBI" id="CHEBI:190135"/>
    </cofactor>
</comment>
<evidence type="ECO:0000256" key="8">
    <source>
        <dbReference type="ARBA" id="ARBA00029586"/>
    </source>
</evidence>